<keyword evidence="6" id="KW-0904">Protein phosphatase</keyword>
<dbReference type="OMA" id="GYDGREK"/>
<dbReference type="PROSITE" id="PS50056">
    <property type="entry name" value="TYR_PHOSPHATASE_2"/>
    <property type="match status" value="1"/>
</dbReference>
<keyword evidence="5" id="KW-0378">Hydrolase</keyword>
<protein>
    <recommendedName>
        <fullName evidence="2">protein-tyrosine-phosphatase</fullName>
        <ecNumber evidence="2">3.1.3.48</ecNumber>
    </recommendedName>
</protein>
<reference evidence="9 11" key="2">
    <citation type="journal article" date="2018" name="Plant J.">
        <title>The Physcomitrella patens chromosome-scale assembly reveals moss genome structure and evolution.</title>
        <authorList>
            <person name="Lang D."/>
            <person name="Ullrich K.K."/>
            <person name="Murat F."/>
            <person name="Fuchs J."/>
            <person name="Jenkins J."/>
            <person name="Haas F.B."/>
            <person name="Piednoel M."/>
            <person name="Gundlach H."/>
            <person name="Van Bel M."/>
            <person name="Meyberg R."/>
            <person name="Vives C."/>
            <person name="Morata J."/>
            <person name="Symeonidi A."/>
            <person name="Hiss M."/>
            <person name="Muchero W."/>
            <person name="Kamisugi Y."/>
            <person name="Saleh O."/>
            <person name="Blanc G."/>
            <person name="Decker E.L."/>
            <person name="van Gessel N."/>
            <person name="Grimwood J."/>
            <person name="Hayes R.D."/>
            <person name="Graham S.W."/>
            <person name="Gunter L.E."/>
            <person name="McDaniel S.F."/>
            <person name="Hoernstein S.N.W."/>
            <person name="Larsson A."/>
            <person name="Li F.W."/>
            <person name="Perroud P.F."/>
            <person name="Phillips J."/>
            <person name="Ranjan P."/>
            <person name="Rokshar D.S."/>
            <person name="Rothfels C.J."/>
            <person name="Schneider L."/>
            <person name="Shu S."/>
            <person name="Stevenson D.W."/>
            <person name="Thummler F."/>
            <person name="Tillich M."/>
            <person name="Villarreal Aguilar J.C."/>
            <person name="Widiez T."/>
            <person name="Wong G.K."/>
            <person name="Wymore A."/>
            <person name="Zhang Y."/>
            <person name="Zimmer A.D."/>
            <person name="Quatrano R.S."/>
            <person name="Mayer K.F.X."/>
            <person name="Goodstein D."/>
            <person name="Casacuberta J.M."/>
            <person name="Vandepoele K."/>
            <person name="Reski R."/>
            <person name="Cuming A.C."/>
            <person name="Tuskan G.A."/>
            <person name="Maumus F."/>
            <person name="Salse J."/>
            <person name="Schmutz J."/>
            <person name="Rensing S.A."/>
        </authorList>
    </citation>
    <scope>NUCLEOTIDE SEQUENCE [LARGE SCALE GENOMIC DNA]</scope>
    <source>
        <strain evidence="10 11">cv. Gransden 2004</strain>
    </source>
</reference>
<evidence type="ECO:0000313" key="10">
    <source>
        <dbReference type="EnsemblPlants" id="Pp3c3_2290V3.1"/>
    </source>
</evidence>
<keyword evidence="4" id="KW-0597">Phosphoprotein</keyword>
<dbReference type="EnsemblPlants" id="Pp3c3_2290V3.3">
    <property type="protein sequence ID" value="Pp3c3_2290V3.3"/>
    <property type="gene ID" value="Pp3c3_2290"/>
</dbReference>
<dbReference type="EnsemblPlants" id="Pp3c3_2290V3.2">
    <property type="protein sequence ID" value="Pp3c3_2290V3.2"/>
    <property type="gene ID" value="Pp3c3_2290"/>
</dbReference>
<dbReference type="PROSITE" id="PS50055">
    <property type="entry name" value="TYR_PHOSPHATASE_PTP"/>
    <property type="match status" value="1"/>
</dbReference>
<feature type="domain" description="Tyrosine-protein phosphatase" evidence="7">
    <location>
        <begin position="75"/>
        <end position="344"/>
    </location>
</feature>
<dbReference type="Gramene" id="Pp3c3_2290V3.3">
    <property type="protein sequence ID" value="Pp3c3_2290V3.3"/>
    <property type="gene ID" value="Pp3c3_2290"/>
</dbReference>
<dbReference type="FunFam" id="3.90.190.10:FF:000045">
    <property type="entry name" value="Tyrosine-protein phosphatase non-receptor type 12"/>
    <property type="match status" value="1"/>
</dbReference>
<dbReference type="PANTHER" id="PTHR19134">
    <property type="entry name" value="RECEPTOR-TYPE TYROSINE-PROTEIN PHOSPHATASE"/>
    <property type="match status" value="1"/>
</dbReference>
<dbReference type="InterPro" id="IPR000387">
    <property type="entry name" value="Tyr_Pase_dom"/>
</dbReference>
<dbReference type="InterPro" id="IPR016130">
    <property type="entry name" value="Tyr_Pase_AS"/>
</dbReference>
<dbReference type="PROSITE" id="PS00383">
    <property type="entry name" value="TYR_PHOSPHATASE_1"/>
    <property type="match status" value="1"/>
</dbReference>
<evidence type="ECO:0000313" key="11">
    <source>
        <dbReference type="Proteomes" id="UP000006727"/>
    </source>
</evidence>
<dbReference type="EC" id="3.1.3.48" evidence="2"/>
<dbReference type="InterPro" id="IPR000242">
    <property type="entry name" value="PTP_cat"/>
</dbReference>
<dbReference type="FunCoup" id="A0A2K1KSZ5">
    <property type="interactions" value="3933"/>
</dbReference>
<comment type="subcellular location">
    <subcellularLocation>
        <location evidence="1">Cytoplasm</location>
    </subcellularLocation>
</comment>
<dbReference type="Gene3D" id="3.90.190.10">
    <property type="entry name" value="Protein tyrosine phosphatase superfamily"/>
    <property type="match status" value="1"/>
</dbReference>
<dbReference type="PaxDb" id="3218-PP1S1_421V6.1"/>
<dbReference type="Gramene" id="Pp3c3_2290V3.2">
    <property type="protein sequence ID" value="Pp3c3_2290V3.2"/>
    <property type="gene ID" value="Pp3c3_2290"/>
</dbReference>
<keyword evidence="3" id="KW-0963">Cytoplasm</keyword>
<evidence type="ECO:0000259" key="7">
    <source>
        <dbReference type="PROSITE" id="PS50055"/>
    </source>
</evidence>
<evidence type="ECO:0000256" key="4">
    <source>
        <dbReference type="ARBA" id="ARBA00022553"/>
    </source>
</evidence>
<evidence type="ECO:0000256" key="5">
    <source>
        <dbReference type="ARBA" id="ARBA00022801"/>
    </source>
</evidence>
<organism evidence="9">
    <name type="scientific">Physcomitrium patens</name>
    <name type="common">Spreading-leaved earth moss</name>
    <name type="synonym">Physcomitrella patens</name>
    <dbReference type="NCBI Taxonomy" id="3218"/>
    <lineage>
        <taxon>Eukaryota</taxon>
        <taxon>Viridiplantae</taxon>
        <taxon>Streptophyta</taxon>
        <taxon>Embryophyta</taxon>
        <taxon>Bryophyta</taxon>
        <taxon>Bryophytina</taxon>
        <taxon>Bryopsida</taxon>
        <taxon>Funariidae</taxon>
        <taxon>Funariales</taxon>
        <taxon>Funariaceae</taxon>
        <taxon>Physcomitrium</taxon>
    </lineage>
</organism>
<dbReference type="EMBL" id="ABEU02000003">
    <property type="protein sequence ID" value="PNR56905.1"/>
    <property type="molecule type" value="Genomic_DNA"/>
</dbReference>
<dbReference type="AlphaFoldDB" id="A0A2K1KSZ5"/>
<dbReference type="RefSeq" id="XP_024369807.1">
    <property type="nucleotide sequence ID" value="XM_024514039.2"/>
</dbReference>
<evidence type="ECO:0000313" key="9">
    <source>
        <dbReference type="EMBL" id="PNR56905.1"/>
    </source>
</evidence>
<dbReference type="GO" id="GO:0005737">
    <property type="term" value="C:cytoplasm"/>
    <property type="evidence" value="ECO:0007669"/>
    <property type="project" value="UniProtKB-SubCell"/>
</dbReference>
<dbReference type="OrthoDB" id="10253954at2759"/>
<dbReference type="Gramene" id="Pp3c3_2290V3.1">
    <property type="protein sequence ID" value="Pp3c3_2290V3.1"/>
    <property type="gene ID" value="Pp3c3_2290"/>
</dbReference>
<dbReference type="InterPro" id="IPR029021">
    <property type="entry name" value="Prot-tyrosine_phosphatase-like"/>
</dbReference>
<dbReference type="SMART" id="SM00194">
    <property type="entry name" value="PTPc"/>
    <property type="match status" value="1"/>
</dbReference>
<dbReference type="Proteomes" id="UP000006727">
    <property type="component" value="Chromosome 3"/>
</dbReference>
<evidence type="ECO:0000256" key="3">
    <source>
        <dbReference type="ARBA" id="ARBA00022490"/>
    </source>
</evidence>
<gene>
    <name evidence="10" type="primary">LOC112279519</name>
    <name evidence="9" type="ORF">PHYPA_003897</name>
</gene>
<evidence type="ECO:0000259" key="8">
    <source>
        <dbReference type="PROSITE" id="PS50056"/>
    </source>
</evidence>
<sequence length="353" mass="39866">MGSLLCTPTPTQLNARITGGRTPDRTIDIGALIKHQEMTRDLPVPSLNPGQLRACKKALSVLRQKVNDSSGFGEIDQEYDALPAEELSDYRAPTEKTAAVLPNNRAKNRYRNVLPYNYTRVLLSKKHLGPTYTDYINASFVQDHAYNNLPLFIATQGPLSSTVSDFWAMVLQQRCPIIVMLTQIVDGDQNKCAHYFPRDENQTQTHGQITVTNRKTSLSQHGIVRRVFEVQDTKFTEPLLTMVHYEYLEWPDFSVPPSTRSVRELTRALSSIPPSAGPFVVHCSAGIGRTGTFCVIDHTLRRILGGDLEAVDIKSTVRNFRSQRDGMVQTRDQYQFCYQAVEKELEDYVRGQK</sequence>
<dbReference type="STRING" id="3218.A0A2K1KSZ5"/>
<name>A0A2K1KSZ5_PHYPA</name>
<dbReference type="InterPro" id="IPR050348">
    <property type="entry name" value="Protein-Tyr_Phosphatase"/>
</dbReference>
<dbReference type="SMART" id="SM00404">
    <property type="entry name" value="PTPc_motif"/>
    <property type="match status" value="1"/>
</dbReference>
<dbReference type="KEGG" id="ppp:112279519"/>
<evidence type="ECO:0000256" key="1">
    <source>
        <dbReference type="ARBA" id="ARBA00004496"/>
    </source>
</evidence>
<evidence type="ECO:0000256" key="2">
    <source>
        <dbReference type="ARBA" id="ARBA00013064"/>
    </source>
</evidence>
<accession>A0A2K1KSZ5</accession>
<dbReference type="PANTHER" id="PTHR19134:SF449">
    <property type="entry name" value="TYROSINE-PROTEIN PHOSPHATASE 1"/>
    <property type="match status" value="1"/>
</dbReference>
<feature type="domain" description="Tyrosine specific protein phosphatases" evidence="8">
    <location>
        <begin position="263"/>
        <end position="335"/>
    </location>
</feature>
<reference evidence="9 11" key="1">
    <citation type="journal article" date="2008" name="Science">
        <title>The Physcomitrella genome reveals evolutionary insights into the conquest of land by plants.</title>
        <authorList>
            <person name="Rensing S."/>
            <person name="Lang D."/>
            <person name="Zimmer A."/>
            <person name="Terry A."/>
            <person name="Salamov A."/>
            <person name="Shapiro H."/>
            <person name="Nishiyama T."/>
            <person name="Perroud P.-F."/>
            <person name="Lindquist E."/>
            <person name="Kamisugi Y."/>
            <person name="Tanahashi T."/>
            <person name="Sakakibara K."/>
            <person name="Fujita T."/>
            <person name="Oishi K."/>
            <person name="Shin-I T."/>
            <person name="Kuroki Y."/>
            <person name="Toyoda A."/>
            <person name="Suzuki Y."/>
            <person name="Hashimoto A."/>
            <person name="Yamaguchi K."/>
            <person name="Sugano A."/>
            <person name="Kohara Y."/>
            <person name="Fujiyama A."/>
            <person name="Anterola A."/>
            <person name="Aoki S."/>
            <person name="Ashton N."/>
            <person name="Barbazuk W.B."/>
            <person name="Barker E."/>
            <person name="Bennetzen J."/>
            <person name="Bezanilla M."/>
            <person name="Blankenship R."/>
            <person name="Cho S.H."/>
            <person name="Dutcher S."/>
            <person name="Estelle M."/>
            <person name="Fawcett J.A."/>
            <person name="Gundlach H."/>
            <person name="Hanada K."/>
            <person name="Heyl A."/>
            <person name="Hicks K.A."/>
            <person name="Hugh J."/>
            <person name="Lohr M."/>
            <person name="Mayer K."/>
            <person name="Melkozernov A."/>
            <person name="Murata T."/>
            <person name="Nelson D."/>
            <person name="Pils B."/>
            <person name="Prigge M."/>
            <person name="Reiss B."/>
            <person name="Renner T."/>
            <person name="Rombauts S."/>
            <person name="Rushton P."/>
            <person name="Sanderfoot A."/>
            <person name="Schween G."/>
            <person name="Shiu S.-H."/>
            <person name="Stueber K."/>
            <person name="Theodoulou F.L."/>
            <person name="Tu H."/>
            <person name="Van de Peer Y."/>
            <person name="Verrier P.J."/>
            <person name="Waters E."/>
            <person name="Wood A."/>
            <person name="Yang L."/>
            <person name="Cove D."/>
            <person name="Cuming A."/>
            <person name="Hasebe M."/>
            <person name="Lucas S."/>
            <person name="Mishler D.B."/>
            <person name="Reski R."/>
            <person name="Grigoriev I."/>
            <person name="Quatrano R.S."/>
            <person name="Boore J.L."/>
        </authorList>
    </citation>
    <scope>NUCLEOTIDE SEQUENCE [LARGE SCALE GENOMIC DNA]</scope>
    <source>
        <strain evidence="10 11">cv. Gransden 2004</strain>
    </source>
</reference>
<evidence type="ECO:0000256" key="6">
    <source>
        <dbReference type="ARBA" id="ARBA00022912"/>
    </source>
</evidence>
<dbReference type="SUPFAM" id="SSF52799">
    <property type="entry name" value="(Phosphotyrosine protein) phosphatases II"/>
    <property type="match status" value="1"/>
</dbReference>
<dbReference type="GO" id="GO:0004725">
    <property type="term" value="F:protein tyrosine phosphatase activity"/>
    <property type="evidence" value="ECO:0007669"/>
    <property type="project" value="UniProtKB-EC"/>
</dbReference>
<reference evidence="10" key="3">
    <citation type="submission" date="2020-12" db="UniProtKB">
        <authorList>
            <consortium name="EnsemblPlants"/>
        </authorList>
    </citation>
    <scope>IDENTIFICATION</scope>
</reference>
<keyword evidence="11" id="KW-1185">Reference proteome</keyword>
<dbReference type="InterPro" id="IPR003595">
    <property type="entry name" value="Tyr_Pase_cat"/>
</dbReference>
<dbReference type="GeneID" id="112279519"/>
<dbReference type="Pfam" id="PF00102">
    <property type="entry name" value="Y_phosphatase"/>
    <property type="match status" value="1"/>
</dbReference>
<proteinExistence type="predicted"/>
<dbReference type="PRINTS" id="PR00700">
    <property type="entry name" value="PRTYPHPHTASE"/>
</dbReference>
<dbReference type="EnsemblPlants" id="Pp3c3_2290V3.1">
    <property type="protein sequence ID" value="Pp3c3_2290V3.1"/>
    <property type="gene ID" value="Pp3c3_2290"/>
</dbReference>